<keyword evidence="5" id="KW-0131">Cell cycle</keyword>
<feature type="compositionally biased region" description="Polar residues" evidence="6">
    <location>
        <begin position="100"/>
        <end position="110"/>
    </location>
</feature>
<feature type="domain" description="POTRA" evidence="9">
    <location>
        <begin position="198"/>
        <end position="265"/>
    </location>
</feature>
<dbReference type="Proteomes" id="UP000270988">
    <property type="component" value="Chromosome"/>
</dbReference>
<feature type="domain" description="Cell division protein FtsQ/DivIB C-terminal" evidence="8">
    <location>
        <begin position="269"/>
        <end position="375"/>
    </location>
</feature>
<evidence type="ECO:0000259" key="8">
    <source>
        <dbReference type="Pfam" id="PF03799"/>
    </source>
</evidence>
<feature type="compositionally biased region" description="Polar residues" evidence="6">
    <location>
        <begin position="48"/>
        <end position="57"/>
    </location>
</feature>
<keyword evidence="7" id="KW-0472">Membrane</keyword>
<name>A0A3S5C0I7_9MICC</name>
<evidence type="ECO:0000256" key="1">
    <source>
        <dbReference type="ARBA" id="ARBA00022475"/>
    </source>
</evidence>
<accession>A0A3S5C0I7</accession>
<dbReference type="GO" id="GO:0005886">
    <property type="term" value="C:plasma membrane"/>
    <property type="evidence" value="ECO:0007669"/>
    <property type="project" value="TreeGrafter"/>
</dbReference>
<dbReference type="Pfam" id="PF03799">
    <property type="entry name" value="FtsQ_DivIB_C"/>
    <property type="match status" value="1"/>
</dbReference>
<organism evidence="10 11">
    <name type="scientific">Rothia dentocariosa</name>
    <dbReference type="NCBI Taxonomy" id="2047"/>
    <lineage>
        <taxon>Bacteria</taxon>
        <taxon>Bacillati</taxon>
        <taxon>Actinomycetota</taxon>
        <taxon>Actinomycetes</taxon>
        <taxon>Micrococcales</taxon>
        <taxon>Micrococcaceae</taxon>
        <taxon>Rothia</taxon>
    </lineage>
</organism>
<dbReference type="AlphaFoldDB" id="A0A3S5C0I7"/>
<evidence type="ECO:0000259" key="9">
    <source>
        <dbReference type="Pfam" id="PF08478"/>
    </source>
</evidence>
<dbReference type="PANTHER" id="PTHR37820">
    <property type="entry name" value="CELL DIVISION PROTEIN DIVIB"/>
    <property type="match status" value="1"/>
</dbReference>
<sequence length="406" mass="45046">MAKGRQKRKPGTEAFATSPIRTPKLPVVRGKKKAKPAEDTSKSFEGMSPQNQTNPVEQETHTESKSQTGSSRATYSESSELKDRDIRLDAGESEPDELDSQSAKSTSSTFGRWRREREKERQTEIAREQEIREEQGRIAQLRNDPGLDGLLAEDQSKSQTSKRRRPLTRLRKILYGVGAFMLAVLLYIGLVFYSPLLSVQTIRVEGASLLDSVQVEQKLEPLKGTPLTRINDQKVRELIDQEHVLRGVQIEAHPPHELVVNLKERTPVAVIHQDGKYMVVDSEGIKLREVENADGINVPLVDVGQEAPQDSAAFRTVANVLSALPSSILTQVKEARASSTSNINLTLKDGVVVQWGTAEESDLKAKVLTKLMEAVHEDQSKTAQQGQATNKVNTYDVSSPRVPVTR</sequence>
<proteinExistence type="predicted"/>
<evidence type="ECO:0000256" key="4">
    <source>
        <dbReference type="ARBA" id="ARBA00022989"/>
    </source>
</evidence>
<reference evidence="10 11" key="1">
    <citation type="submission" date="2018-12" db="EMBL/GenBank/DDBJ databases">
        <authorList>
            <consortium name="Pathogen Informatics"/>
        </authorList>
    </citation>
    <scope>NUCLEOTIDE SEQUENCE [LARGE SCALE GENOMIC DNA]</scope>
    <source>
        <strain evidence="10 11">NCTC10918</strain>
    </source>
</reference>
<feature type="region of interest" description="Disordered" evidence="6">
    <location>
        <begin position="1"/>
        <end position="163"/>
    </location>
</feature>
<dbReference type="GeneID" id="29743925"/>
<feature type="compositionally biased region" description="Polar residues" evidence="6">
    <location>
        <begin position="65"/>
        <end position="78"/>
    </location>
</feature>
<gene>
    <name evidence="10" type="ORF">NCTC10918_00354</name>
</gene>
<evidence type="ECO:0000313" key="11">
    <source>
        <dbReference type="Proteomes" id="UP000270988"/>
    </source>
</evidence>
<keyword evidence="1" id="KW-1003">Cell membrane</keyword>
<evidence type="ECO:0000256" key="7">
    <source>
        <dbReference type="SAM" id="Phobius"/>
    </source>
</evidence>
<keyword evidence="4 7" id="KW-1133">Transmembrane helix</keyword>
<dbReference type="InterPro" id="IPR005548">
    <property type="entry name" value="Cell_div_FtsQ/DivIB_C"/>
</dbReference>
<protein>
    <submittedName>
        <fullName evidence="10">Cell division protein FtsQ</fullName>
    </submittedName>
</protein>
<feature type="transmembrane region" description="Helical" evidence="7">
    <location>
        <begin position="173"/>
        <end position="193"/>
    </location>
</feature>
<dbReference type="InterPro" id="IPR050487">
    <property type="entry name" value="FtsQ_DivIB"/>
</dbReference>
<dbReference type="STRING" id="762948.HMPREF0733_11673"/>
<dbReference type="Gene3D" id="3.40.50.10960">
    <property type="match status" value="1"/>
</dbReference>
<dbReference type="PANTHER" id="PTHR37820:SF1">
    <property type="entry name" value="CELL DIVISION PROTEIN FTSQ"/>
    <property type="match status" value="1"/>
</dbReference>
<evidence type="ECO:0000256" key="2">
    <source>
        <dbReference type="ARBA" id="ARBA00022618"/>
    </source>
</evidence>
<feature type="compositionally biased region" description="Polar residues" evidence="6">
    <location>
        <begin position="381"/>
        <end position="397"/>
    </location>
</feature>
<dbReference type="InterPro" id="IPR013685">
    <property type="entry name" value="POTRA_FtsQ_type"/>
</dbReference>
<keyword evidence="3 7" id="KW-0812">Transmembrane</keyword>
<evidence type="ECO:0000256" key="6">
    <source>
        <dbReference type="SAM" id="MobiDB-lite"/>
    </source>
</evidence>
<feature type="compositionally biased region" description="Basic and acidic residues" evidence="6">
    <location>
        <begin position="113"/>
        <end position="136"/>
    </location>
</feature>
<feature type="region of interest" description="Disordered" evidence="6">
    <location>
        <begin position="377"/>
        <end position="406"/>
    </location>
</feature>
<evidence type="ECO:0000256" key="3">
    <source>
        <dbReference type="ARBA" id="ARBA00022692"/>
    </source>
</evidence>
<evidence type="ECO:0000256" key="5">
    <source>
        <dbReference type="ARBA" id="ARBA00023306"/>
    </source>
</evidence>
<evidence type="ECO:0000313" key="10">
    <source>
        <dbReference type="EMBL" id="VEJ29109.1"/>
    </source>
</evidence>
<keyword evidence="2 10" id="KW-0132">Cell division</keyword>
<dbReference type="EMBL" id="LR134521">
    <property type="protein sequence ID" value="VEJ29109.1"/>
    <property type="molecule type" value="Genomic_DNA"/>
</dbReference>
<dbReference type="GO" id="GO:0051301">
    <property type="term" value="P:cell division"/>
    <property type="evidence" value="ECO:0007669"/>
    <property type="project" value="UniProtKB-KW"/>
</dbReference>
<dbReference type="Pfam" id="PF08478">
    <property type="entry name" value="POTRA_1"/>
    <property type="match status" value="1"/>
</dbReference>
<dbReference type="RefSeq" id="WP_244864687.1">
    <property type="nucleotide sequence ID" value="NZ_CP133473.1"/>
</dbReference>
<feature type="compositionally biased region" description="Basic and acidic residues" evidence="6">
    <location>
        <begin position="79"/>
        <end position="90"/>
    </location>
</feature>